<reference evidence="8 9" key="1">
    <citation type="journal article" date="2024" name="IMA Fungus">
        <title>IMA Genome - F19 : A genome assembly and annotation guide to empower mycologists, including annotated draft genome sequences of Ceratocystis pirilliformis, Diaporthe australafricana, Fusarium ophioides, Paecilomyces lecythidis, and Sporothrix stenoceras.</title>
        <authorList>
            <person name="Aylward J."/>
            <person name="Wilson A.M."/>
            <person name="Visagie C.M."/>
            <person name="Spraker J."/>
            <person name="Barnes I."/>
            <person name="Buitendag C."/>
            <person name="Ceriani C."/>
            <person name="Del Mar Angel L."/>
            <person name="du Plessis D."/>
            <person name="Fuchs T."/>
            <person name="Gasser K."/>
            <person name="Kramer D."/>
            <person name="Li W."/>
            <person name="Munsamy K."/>
            <person name="Piso A."/>
            <person name="Price J.L."/>
            <person name="Sonnekus B."/>
            <person name="Thomas C."/>
            <person name="van der Nest A."/>
            <person name="van Dijk A."/>
            <person name="van Heerden A."/>
            <person name="van Vuuren N."/>
            <person name="Yilmaz N."/>
            <person name="Duong T.A."/>
            <person name="van der Merwe N.A."/>
            <person name="Wingfield M.J."/>
            <person name="Wingfield B.D."/>
        </authorList>
    </citation>
    <scope>NUCLEOTIDE SEQUENCE [LARGE SCALE GENOMIC DNA]</scope>
    <source>
        <strain evidence="8 9">CMW 18300</strain>
    </source>
</reference>
<evidence type="ECO:0000256" key="4">
    <source>
        <dbReference type="ARBA" id="ARBA00023128"/>
    </source>
</evidence>
<accession>A0ABR3WCB6</accession>
<feature type="region of interest" description="Disordered" evidence="7">
    <location>
        <begin position="47"/>
        <end position="75"/>
    </location>
</feature>
<name>A0ABR3WCB6_9PEZI</name>
<dbReference type="InterPro" id="IPR018305">
    <property type="entry name" value="Ribosomal_m50"/>
</dbReference>
<organism evidence="8 9">
    <name type="scientific">Diaporthe australafricana</name>
    <dbReference type="NCBI Taxonomy" id="127596"/>
    <lineage>
        <taxon>Eukaryota</taxon>
        <taxon>Fungi</taxon>
        <taxon>Dikarya</taxon>
        <taxon>Ascomycota</taxon>
        <taxon>Pezizomycotina</taxon>
        <taxon>Sordariomycetes</taxon>
        <taxon>Sordariomycetidae</taxon>
        <taxon>Diaporthales</taxon>
        <taxon>Diaporthaceae</taxon>
        <taxon>Diaporthe</taxon>
    </lineage>
</organism>
<comment type="caution">
    <text evidence="8">The sequence shown here is derived from an EMBL/GenBank/DDBJ whole genome shotgun (WGS) entry which is preliminary data.</text>
</comment>
<dbReference type="EMBL" id="JAWRVE010000105">
    <property type="protein sequence ID" value="KAL1858323.1"/>
    <property type="molecule type" value="Genomic_DNA"/>
</dbReference>
<evidence type="ECO:0000313" key="8">
    <source>
        <dbReference type="EMBL" id="KAL1858323.1"/>
    </source>
</evidence>
<evidence type="ECO:0000256" key="3">
    <source>
        <dbReference type="ARBA" id="ARBA00022980"/>
    </source>
</evidence>
<gene>
    <name evidence="8" type="ORF">Daus18300_009941</name>
</gene>
<evidence type="ECO:0000256" key="1">
    <source>
        <dbReference type="ARBA" id="ARBA00004173"/>
    </source>
</evidence>
<dbReference type="Pfam" id="PF10501">
    <property type="entry name" value="Ribosomal_L50"/>
    <property type="match status" value="1"/>
</dbReference>
<evidence type="ECO:0000256" key="6">
    <source>
        <dbReference type="ARBA" id="ARBA00035183"/>
    </source>
</evidence>
<sequence>MRRIARIQRPSAAVAQCLQAQASAPQHTAACRTAAATCLQRPRDFSTKSQKSFHISRRRADKQSRDGGKLGTAEDSIPAVENLETDAQQQAAEQLLEAYDEDAESAAAPEIETDLVLPPEEIEVALREDEITADGAAYEPASTASDLEVVGGLGGWFERDEHWGASKRYTGFAPTHRVADAALLELNVRRATAEALAVAAAGGDEPLLLTGLWERGGREDAVRALGLRLEVREDGAVGLRAADVEGVVSALRWDPEAPGSEVAAAGEEVGRQQFSPEEAGEIVQAWDQGWKKISLHDARLKFAITKRILQLTGHRIPDSKLPSVHTAGHLVSLLVRPEPPTKVAEALEQQGELAKLPNVRVHATRRTPVHRHQEVGRWKVIVGELEKRKMPATGDGGIGKFVEDKWFRGPRLPKSERKKRR</sequence>
<protein>
    <recommendedName>
        <fullName evidence="6">Large ribosomal subunit protein mL50</fullName>
    </recommendedName>
</protein>
<comment type="subcellular location">
    <subcellularLocation>
        <location evidence="1">Mitochondrion</location>
    </subcellularLocation>
</comment>
<keyword evidence="9" id="KW-1185">Reference proteome</keyword>
<keyword evidence="4" id="KW-0496">Mitochondrion</keyword>
<evidence type="ECO:0000256" key="2">
    <source>
        <dbReference type="ARBA" id="ARBA00008860"/>
    </source>
</evidence>
<evidence type="ECO:0000256" key="7">
    <source>
        <dbReference type="SAM" id="MobiDB-lite"/>
    </source>
</evidence>
<keyword evidence="5" id="KW-0687">Ribonucleoprotein</keyword>
<dbReference type="Proteomes" id="UP001583177">
    <property type="component" value="Unassembled WGS sequence"/>
</dbReference>
<comment type="similarity">
    <text evidence="2">Belongs to the mitochondrion-specific ribosomal protein mL50 family.</text>
</comment>
<proteinExistence type="inferred from homology"/>
<evidence type="ECO:0000256" key="5">
    <source>
        <dbReference type="ARBA" id="ARBA00023274"/>
    </source>
</evidence>
<keyword evidence="3" id="KW-0689">Ribosomal protein</keyword>
<evidence type="ECO:0000313" key="9">
    <source>
        <dbReference type="Proteomes" id="UP001583177"/>
    </source>
</evidence>